<name>A0A5B7G4B4_PORTR</name>
<evidence type="ECO:0000313" key="3">
    <source>
        <dbReference type="Proteomes" id="UP000324222"/>
    </source>
</evidence>
<organism evidence="2 3">
    <name type="scientific">Portunus trituberculatus</name>
    <name type="common">Swimming crab</name>
    <name type="synonym">Neptunus trituberculatus</name>
    <dbReference type="NCBI Taxonomy" id="210409"/>
    <lineage>
        <taxon>Eukaryota</taxon>
        <taxon>Metazoa</taxon>
        <taxon>Ecdysozoa</taxon>
        <taxon>Arthropoda</taxon>
        <taxon>Crustacea</taxon>
        <taxon>Multicrustacea</taxon>
        <taxon>Malacostraca</taxon>
        <taxon>Eumalacostraca</taxon>
        <taxon>Eucarida</taxon>
        <taxon>Decapoda</taxon>
        <taxon>Pleocyemata</taxon>
        <taxon>Brachyura</taxon>
        <taxon>Eubrachyura</taxon>
        <taxon>Portunoidea</taxon>
        <taxon>Portunidae</taxon>
        <taxon>Portuninae</taxon>
        <taxon>Portunus</taxon>
    </lineage>
</organism>
<dbReference type="AlphaFoldDB" id="A0A5B7G4B4"/>
<gene>
    <name evidence="2" type="ORF">E2C01_046267</name>
</gene>
<reference evidence="2 3" key="1">
    <citation type="submission" date="2019-05" db="EMBL/GenBank/DDBJ databases">
        <title>Another draft genome of Portunus trituberculatus and its Hox gene families provides insights of decapod evolution.</title>
        <authorList>
            <person name="Jeong J.-H."/>
            <person name="Song I."/>
            <person name="Kim S."/>
            <person name="Choi T."/>
            <person name="Kim D."/>
            <person name="Ryu S."/>
            <person name="Kim W."/>
        </authorList>
    </citation>
    <scope>NUCLEOTIDE SEQUENCE [LARGE SCALE GENOMIC DNA]</scope>
    <source>
        <tissue evidence="2">Muscle</tissue>
    </source>
</reference>
<accession>A0A5B7G4B4</accession>
<evidence type="ECO:0000313" key="2">
    <source>
        <dbReference type="EMBL" id="MPC52399.1"/>
    </source>
</evidence>
<sequence>MGQVRQTESLPTSSPSPVVSPPPPLHGGLSSSFPPLPSSLHYCEAATSFRLVMLDKHTE</sequence>
<feature type="region of interest" description="Disordered" evidence="1">
    <location>
        <begin position="1"/>
        <end position="32"/>
    </location>
</feature>
<comment type="caution">
    <text evidence="2">The sequence shown here is derived from an EMBL/GenBank/DDBJ whole genome shotgun (WGS) entry which is preliminary data.</text>
</comment>
<evidence type="ECO:0000256" key="1">
    <source>
        <dbReference type="SAM" id="MobiDB-lite"/>
    </source>
</evidence>
<keyword evidence="3" id="KW-1185">Reference proteome</keyword>
<dbReference type="Proteomes" id="UP000324222">
    <property type="component" value="Unassembled WGS sequence"/>
</dbReference>
<protein>
    <submittedName>
        <fullName evidence="2">Uncharacterized protein</fullName>
    </submittedName>
</protein>
<proteinExistence type="predicted"/>
<dbReference type="EMBL" id="VSRR010010852">
    <property type="protein sequence ID" value="MPC52399.1"/>
    <property type="molecule type" value="Genomic_DNA"/>
</dbReference>